<gene>
    <name evidence="1" type="primary">AlNc14C432G11600</name>
    <name evidence="1" type="ORF">ALNC14_130770</name>
</gene>
<dbReference type="EMBL" id="FR824475">
    <property type="protein sequence ID" value="CCA26933.1"/>
    <property type="molecule type" value="Genomic_DNA"/>
</dbReference>
<dbReference type="HOGENOM" id="CLU_1392415_0_0_1"/>
<reference evidence="1" key="2">
    <citation type="submission" date="2011-02" db="EMBL/GenBank/DDBJ databases">
        <authorList>
            <person name="MacLean D."/>
        </authorList>
    </citation>
    <scope>NUCLEOTIDE SEQUENCE</scope>
</reference>
<reference evidence="1" key="1">
    <citation type="journal article" date="2011" name="PLoS Biol.">
        <title>Gene gain and loss during evolution of obligate parasitism in the white rust pathogen of Arabidopsis thaliana.</title>
        <authorList>
            <person name="Kemen E."/>
            <person name="Gardiner A."/>
            <person name="Schultz-Larsen T."/>
            <person name="Kemen A.C."/>
            <person name="Balmuth A.L."/>
            <person name="Robert-Seilaniantz A."/>
            <person name="Bailey K."/>
            <person name="Holub E."/>
            <person name="Studholme D.J."/>
            <person name="Maclean D."/>
            <person name="Jones J.D."/>
        </authorList>
    </citation>
    <scope>NUCLEOTIDE SEQUENCE</scope>
</reference>
<proteinExistence type="predicted"/>
<protein>
    <submittedName>
        <fullName evidence="1">Crinkler (CRN) family protein putative</fullName>
    </submittedName>
</protein>
<dbReference type="AlphaFoldDB" id="F0WZK9"/>
<organism evidence="1">
    <name type="scientific">Albugo laibachii Nc14</name>
    <dbReference type="NCBI Taxonomy" id="890382"/>
    <lineage>
        <taxon>Eukaryota</taxon>
        <taxon>Sar</taxon>
        <taxon>Stramenopiles</taxon>
        <taxon>Oomycota</taxon>
        <taxon>Peronosporomycetes</taxon>
        <taxon>Albuginales</taxon>
        <taxon>Albuginaceae</taxon>
        <taxon>Albugo</taxon>
    </lineage>
</organism>
<accession>F0WZK9</accession>
<name>F0WZK9_9STRA</name>
<evidence type="ECO:0000313" key="1">
    <source>
        <dbReference type="EMBL" id="CCA26933.1"/>
    </source>
</evidence>
<sequence>MVFFIFFEFKTNILFYRRVQKSFEVDCLLYLGYEDGKAVHGALNNRSVEDAITIRKNLIQLHSARNVCLCLDGFIYKDVPRFLQAYILMGTSQLLGIKSHEEETTKIYLLPSWSKKDLFLLGKEIYSFTTDDMEDRYAISGSSVRDFTKATLKEIREAKVLALRAVPKRQTIMLLISMLVLAKTKLIVSVVHTFVT</sequence>